<dbReference type="InterPro" id="IPR050490">
    <property type="entry name" value="Bact_solute-bd_prot1"/>
</dbReference>
<dbReference type="SUPFAM" id="SSF53850">
    <property type="entry name" value="Periplasmic binding protein-like II"/>
    <property type="match status" value="1"/>
</dbReference>
<evidence type="ECO:0000313" key="1">
    <source>
        <dbReference type="EMBL" id="MBD2862935.1"/>
    </source>
</evidence>
<dbReference type="PANTHER" id="PTHR43649">
    <property type="entry name" value="ARABINOSE-BINDING PROTEIN-RELATED"/>
    <property type="match status" value="1"/>
</dbReference>
<dbReference type="EMBL" id="JACXJA010000015">
    <property type="protein sequence ID" value="MBD2862935.1"/>
    <property type="molecule type" value="Genomic_DNA"/>
</dbReference>
<organism evidence="1 2">
    <name type="scientific">Paenibacillus oceani</name>
    <dbReference type="NCBI Taxonomy" id="2772510"/>
    <lineage>
        <taxon>Bacteria</taxon>
        <taxon>Bacillati</taxon>
        <taxon>Bacillota</taxon>
        <taxon>Bacilli</taxon>
        <taxon>Bacillales</taxon>
        <taxon>Paenibacillaceae</taxon>
        <taxon>Paenibacillus</taxon>
    </lineage>
</organism>
<dbReference type="InterPro" id="IPR006059">
    <property type="entry name" value="SBP"/>
</dbReference>
<dbReference type="Pfam" id="PF01547">
    <property type="entry name" value="SBP_bac_1"/>
    <property type="match status" value="1"/>
</dbReference>
<gene>
    <name evidence="1" type="ORF">IDH45_13165</name>
</gene>
<name>A0A927C848_9BACL</name>
<proteinExistence type="predicted"/>
<evidence type="ECO:0000313" key="2">
    <source>
        <dbReference type="Proteomes" id="UP000639396"/>
    </source>
</evidence>
<reference evidence="1" key="1">
    <citation type="submission" date="2020-09" db="EMBL/GenBank/DDBJ databases">
        <title>A novel bacterium of genus Paenibacillus, isolated from South China Sea.</title>
        <authorList>
            <person name="Huang H."/>
            <person name="Mo K."/>
            <person name="Hu Y."/>
        </authorList>
    </citation>
    <scope>NUCLEOTIDE SEQUENCE</scope>
    <source>
        <strain evidence="1">IB182363</strain>
    </source>
</reference>
<dbReference type="Gene3D" id="3.40.190.10">
    <property type="entry name" value="Periplasmic binding protein-like II"/>
    <property type="match status" value="1"/>
</dbReference>
<comment type="caution">
    <text evidence="1">The sequence shown here is derived from an EMBL/GenBank/DDBJ whole genome shotgun (WGS) entry which is preliminary data.</text>
</comment>
<protein>
    <submittedName>
        <fullName evidence="1">Carbohydrate ABC transporter substrate-binding protein</fullName>
    </submittedName>
</protein>
<dbReference type="RefSeq" id="WP_190928268.1">
    <property type="nucleotide sequence ID" value="NZ_JACXJA010000015.1"/>
</dbReference>
<accession>A0A927C848</accession>
<dbReference type="AlphaFoldDB" id="A0A927C848"/>
<dbReference type="Proteomes" id="UP000639396">
    <property type="component" value="Unassembled WGS sequence"/>
</dbReference>
<dbReference type="PROSITE" id="PS51257">
    <property type="entry name" value="PROKAR_LIPOPROTEIN"/>
    <property type="match status" value="1"/>
</dbReference>
<sequence length="443" mass="50089">MRMKHVQSVGIGILIALTVGACGKSDNQINVMLKDDDFAKQTVTLTLFNHGAGINTDHDLNKTFIEPIQKKYPNVSVELIKGRKLEELAAAGEIPDLIITSNYYLIQPLDLGLGSDLRDLIKRGTIDLSKFEPEAVNVVKGYGEGIYGKNGEMYGIPFSLNYGLVAYNKDIFDKFGVPYPKDNMTWNQLIDLSQKVTRYDDGTQYIGIDPGPALALSRAYSLPLLDKSREKADLTTEGFQKVFAQAKQIFDYPGQVIDPNKRYVYGVAYFLKERKLALYPYWLDSFATQLTTPDEPGKQFNWDMISYPSYNDRPGIGREVDFHLLMVPQAAKNREAAYRVIELLTGEEAQKDMNQRARLTIMKDKELRKQYARDMKIFEGKNLSGIFNVTPAPLPQASKYDPNIYGFLNDALKSVIQENVDINTALRTANEKANKFIEEKKNQ</sequence>
<keyword evidence="2" id="KW-1185">Reference proteome</keyword>
<dbReference type="PANTHER" id="PTHR43649:SF12">
    <property type="entry name" value="DIACETYLCHITOBIOSE BINDING PROTEIN DASA"/>
    <property type="match status" value="1"/>
</dbReference>